<dbReference type="Proteomes" id="UP001165124">
    <property type="component" value="Unassembled WGS sequence"/>
</dbReference>
<evidence type="ECO:0000313" key="3">
    <source>
        <dbReference type="Proteomes" id="UP001165124"/>
    </source>
</evidence>
<evidence type="ECO:0000313" key="2">
    <source>
        <dbReference type="EMBL" id="GLW66508.1"/>
    </source>
</evidence>
<dbReference type="Gene3D" id="3.10.129.10">
    <property type="entry name" value="Hotdog Thioesterase"/>
    <property type="match status" value="1"/>
</dbReference>
<evidence type="ECO:0008006" key="4">
    <source>
        <dbReference type="Google" id="ProtNLM"/>
    </source>
</evidence>
<organism evidence="2 3">
    <name type="scientific">Actinomadura rubrobrunea</name>
    <dbReference type="NCBI Taxonomy" id="115335"/>
    <lineage>
        <taxon>Bacteria</taxon>
        <taxon>Bacillati</taxon>
        <taxon>Actinomycetota</taxon>
        <taxon>Actinomycetes</taxon>
        <taxon>Streptosporangiales</taxon>
        <taxon>Thermomonosporaceae</taxon>
        <taxon>Actinomadura</taxon>
    </lineage>
</organism>
<proteinExistence type="predicted"/>
<gene>
    <name evidence="2" type="ORF">Arub01_47520</name>
</gene>
<dbReference type="InterPro" id="IPR029069">
    <property type="entry name" value="HotDog_dom_sf"/>
</dbReference>
<feature type="compositionally biased region" description="Low complexity" evidence="1">
    <location>
        <begin position="231"/>
        <end position="250"/>
    </location>
</feature>
<sequence>MIIEKRFQGPDGSGNGGYVAGLLAGRLSTDTVTVTLRRPPPLDTELRVTVEDERGLSARLWHGETLIAEALAGAIVVPPAPAVPYEAAVEAARGYLGVDDHPFPRCFVCGTDRRPGDALRLMPGPVADGTVAAPWTPSEEPGPELVWAALDCPGAWSFAEPGHGRPSVLGTMTAQVTGVPAAGERCVVVGLARTREGRKTHAATALYGADGRLLGRAEQIWIEVDPSRFAPPAASAAAEPETAAPAGGDAPETRPSAEHCSSAS</sequence>
<reference evidence="2" key="1">
    <citation type="submission" date="2023-02" db="EMBL/GenBank/DDBJ databases">
        <title>Actinomadura rubrobrunea NBRC 14622.</title>
        <authorList>
            <person name="Ichikawa N."/>
            <person name="Sato H."/>
            <person name="Tonouchi N."/>
        </authorList>
    </citation>
    <scope>NUCLEOTIDE SEQUENCE</scope>
    <source>
        <strain evidence="2">NBRC 14622</strain>
    </source>
</reference>
<dbReference type="AlphaFoldDB" id="A0A9W6Q0U7"/>
<protein>
    <recommendedName>
        <fullName evidence="4">Thioesterase family protein</fullName>
    </recommendedName>
</protein>
<keyword evidence="3" id="KW-1185">Reference proteome</keyword>
<accession>A0A9W6Q0U7</accession>
<feature type="region of interest" description="Disordered" evidence="1">
    <location>
        <begin position="231"/>
        <end position="264"/>
    </location>
</feature>
<comment type="caution">
    <text evidence="2">The sequence shown here is derived from an EMBL/GenBank/DDBJ whole genome shotgun (WGS) entry which is preliminary data.</text>
</comment>
<dbReference type="EMBL" id="BSRZ01000015">
    <property type="protein sequence ID" value="GLW66508.1"/>
    <property type="molecule type" value="Genomic_DNA"/>
</dbReference>
<name>A0A9W6Q0U7_9ACTN</name>
<dbReference type="RefSeq" id="WP_227023318.1">
    <property type="nucleotide sequence ID" value="NZ_BSRZ01000015.1"/>
</dbReference>
<evidence type="ECO:0000256" key="1">
    <source>
        <dbReference type="SAM" id="MobiDB-lite"/>
    </source>
</evidence>
<dbReference type="SUPFAM" id="SSF54637">
    <property type="entry name" value="Thioesterase/thiol ester dehydrase-isomerase"/>
    <property type="match status" value="1"/>
</dbReference>